<comment type="caution">
    <text evidence="1">The sequence shown here is derived from an EMBL/GenBank/DDBJ whole genome shotgun (WGS) entry which is preliminary data.</text>
</comment>
<proteinExistence type="predicted"/>
<evidence type="ECO:0000313" key="1">
    <source>
        <dbReference type="EMBL" id="KAJ8890846.1"/>
    </source>
</evidence>
<gene>
    <name evidence="1" type="ORF">PR048_010355</name>
</gene>
<name>A0ABQ9I2I4_9NEOP</name>
<keyword evidence="2" id="KW-1185">Reference proteome</keyword>
<sequence length="635" mass="68745">MHSARYPFKATHLLPFTTQEHVFQISRQMPGQRSPGHPHFTPLEHMFSDTRDVSARNGDLLQGQSKPFVQKFGKPPYLGAAADFDRPVLAAFPSSQQTVTLTLRLKLPPIFRDATALGSNLDVKGVTVNLDVEDIEVDIDGVAVDLNIAGIAVNLDIEGIEGDIEGVAVDFDVAGVAVDLNIAGIPVALDVAGIALYLDVASIIADFNIEGVTVGLVSAAFNILVLDVEGVTVEFVNVDVTTTALEVEGVTSEFINIHVTATVSTMKVLLYDSPEVRSGVGMIYCRQTAQLEEEPSSITRDGDENLSTKTGLGKVKEVAGIAERHMESARVCEAEIVASSRHHTAFGPCQERSAPIFIVTQCLETFRHAPPHGEGGVSVMWRVPEVVVGQKTPSGQLLKGGKWGLVGLNRQRRQVLGPVSSPASSKTHSGVVMKGRDGWAWTELPSENELYVVGGGQRRGRGFSEERREQFSQSANMSVSQQPSACIDATLDIGSSNFTGRIGLTDFIWTALNIEVLRADEGDMRGEWNSVRMKGRGTREIPEKTRRPAASSGTILTCENPDTNRLRELQVLATTGSRLLTYRKWEAAGRERGYTVANHLAHIKTNVGFIPGPAILIAVFHGFWRSLQVNAGLAP</sequence>
<protein>
    <submittedName>
        <fullName evidence="1">Uncharacterized protein</fullName>
    </submittedName>
</protein>
<organism evidence="1 2">
    <name type="scientific">Dryococelus australis</name>
    <dbReference type="NCBI Taxonomy" id="614101"/>
    <lineage>
        <taxon>Eukaryota</taxon>
        <taxon>Metazoa</taxon>
        <taxon>Ecdysozoa</taxon>
        <taxon>Arthropoda</taxon>
        <taxon>Hexapoda</taxon>
        <taxon>Insecta</taxon>
        <taxon>Pterygota</taxon>
        <taxon>Neoptera</taxon>
        <taxon>Polyneoptera</taxon>
        <taxon>Phasmatodea</taxon>
        <taxon>Verophasmatodea</taxon>
        <taxon>Anareolatae</taxon>
        <taxon>Phasmatidae</taxon>
        <taxon>Eurycanthinae</taxon>
        <taxon>Dryococelus</taxon>
    </lineage>
</organism>
<dbReference type="Proteomes" id="UP001159363">
    <property type="component" value="Chromosome 3"/>
</dbReference>
<dbReference type="EMBL" id="JARBHB010000003">
    <property type="protein sequence ID" value="KAJ8890846.1"/>
    <property type="molecule type" value="Genomic_DNA"/>
</dbReference>
<accession>A0ABQ9I2I4</accession>
<evidence type="ECO:0000313" key="2">
    <source>
        <dbReference type="Proteomes" id="UP001159363"/>
    </source>
</evidence>
<reference evidence="1 2" key="1">
    <citation type="submission" date="2023-02" db="EMBL/GenBank/DDBJ databases">
        <title>LHISI_Scaffold_Assembly.</title>
        <authorList>
            <person name="Stuart O.P."/>
            <person name="Cleave R."/>
            <person name="Magrath M.J.L."/>
            <person name="Mikheyev A.S."/>
        </authorList>
    </citation>
    <scope>NUCLEOTIDE SEQUENCE [LARGE SCALE GENOMIC DNA]</scope>
    <source>
        <strain evidence="1">Daus_M_001</strain>
        <tissue evidence="1">Leg muscle</tissue>
    </source>
</reference>